<evidence type="ECO:0000313" key="12">
    <source>
        <dbReference type="Proteomes" id="UP000326641"/>
    </source>
</evidence>
<keyword evidence="4 9" id="KW-0812">Transmembrane</keyword>
<evidence type="ECO:0000256" key="5">
    <source>
        <dbReference type="ARBA" id="ARBA00022927"/>
    </source>
</evidence>
<comment type="similarity">
    <text evidence="9">Belongs to the TatB family.</text>
</comment>
<dbReference type="HAMAP" id="MF_00237">
    <property type="entry name" value="TatB"/>
    <property type="match status" value="1"/>
</dbReference>
<gene>
    <name evidence="9 11" type="primary">tatB</name>
    <name evidence="11" type="ORF">DF3PA_160012</name>
</gene>
<comment type="subunit">
    <text evidence="9">The Tat system comprises two distinct complexes: a TatABC complex, containing multiple copies of TatA, TatB and TatC subunits, and a separate TatA complex, containing only TatA subunits. Substrates initially bind to the TatABC complex, which probably triggers association of the separate TatA complex to form the active translocon.</text>
</comment>
<dbReference type="InterPro" id="IPR003369">
    <property type="entry name" value="TatA/B/E"/>
</dbReference>
<comment type="subcellular location">
    <subcellularLocation>
        <location evidence="9">Cell membrane</location>
        <topology evidence="9">Single-pass membrane protein</topology>
    </subcellularLocation>
    <subcellularLocation>
        <location evidence="1">Membrane</location>
        <topology evidence="1">Single-pass membrane protein</topology>
    </subcellularLocation>
</comment>
<feature type="region of interest" description="Disordered" evidence="10">
    <location>
        <begin position="100"/>
        <end position="172"/>
    </location>
</feature>
<evidence type="ECO:0000256" key="1">
    <source>
        <dbReference type="ARBA" id="ARBA00004167"/>
    </source>
</evidence>
<keyword evidence="12" id="KW-1185">Reference proteome</keyword>
<organism evidence="11 12">
    <name type="scientific">Candidatus Defluviicoccus seviourii</name>
    <dbReference type="NCBI Taxonomy" id="2565273"/>
    <lineage>
        <taxon>Bacteria</taxon>
        <taxon>Pseudomonadati</taxon>
        <taxon>Pseudomonadota</taxon>
        <taxon>Alphaproteobacteria</taxon>
        <taxon>Rhodospirillales</taxon>
        <taxon>Rhodospirillaceae</taxon>
        <taxon>Defluviicoccus</taxon>
    </lineage>
</organism>
<keyword evidence="6 9" id="KW-1133">Transmembrane helix</keyword>
<keyword evidence="2 9" id="KW-0813">Transport</keyword>
<dbReference type="GO" id="GO:0008320">
    <property type="term" value="F:protein transmembrane transporter activity"/>
    <property type="evidence" value="ECO:0007669"/>
    <property type="project" value="UniProtKB-UniRule"/>
</dbReference>
<feature type="compositionally biased region" description="Low complexity" evidence="10">
    <location>
        <begin position="115"/>
        <end position="126"/>
    </location>
</feature>
<comment type="function">
    <text evidence="9">Part of the twin-arginine translocation (Tat) system that transports large folded proteins containing a characteristic twin-arginine motif in their signal peptide across membranes. Together with TatC, TatB is part of a receptor directly interacting with Tat signal peptides. TatB may form an oligomeric binding site that transiently accommodates folded Tat precursor proteins before their translocation.</text>
</comment>
<evidence type="ECO:0000313" key="11">
    <source>
        <dbReference type="EMBL" id="VUX45826.1"/>
    </source>
</evidence>
<dbReference type="AlphaFoldDB" id="A0A564WBI5"/>
<proteinExistence type="inferred from homology"/>
<evidence type="ECO:0000256" key="4">
    <source>
        <dbReference type="ARBA" id="ARBA00022692"/>
    </source>
</evidence>
<keyword evidence="7 9" id="KW-0811">Translocation</keyword>
<dbReference type="GO" id="GO:0033281">
    <property type="term" value="C:TAT protein transport complex"/>
    <property type="evidence" value="ECO:0007669"/>
    <property type="project" value="UniProtKB-UniRule"/>
</dbReference>
<comment type="caution">
    <text evidence="11">The sequence shown here is derived from an EMBL/GenBank/DDBJ whole genome shotgun (WGS) entry which is preliminary data.</text>
</comment>
<accession>A0A564WBI5</accession>
<protein>
    <recommendedName>
        <fullName evidence="9">Sec-independent protein translocase protein TatB</fullName>
    </recommendedName>
</protein>
<dbReference type="InterPro" id="IPR018448">
    <property type="entry name" value="TatB"/>
</dbReference>
<evidence type="ECO:0000256" key="10">
    <source>
        <dbReference type="SAM" id="MobiDB-lite"/>
    </source>
</evidence>
<dbReference type="PANTHER" id="PTHR33162">
    <property type="entry name" value="SEC-INDEPENDENT PROTEIN TRANSLOCASE PROTEIN TATA, CHLOROPLASTIC"/>
    <property type="match status" value="1"/>
</dbReference>
<keyword evidence="3 9" id="KW-1003">Cell membrane</keyword>
<evidence type="ECO:0000256" key="7">
    <source>
        <dbReference type="ARBA" id="ARBA00023010"/>
    </source>
</evidence>
<evidence type="ECO:0000256" key="3">
    <source>
        <dbReference type="ARBA" id="ARBA00022475"/>
    </source>
</evidence>
<keyword evidence="8 9" id="KW-0472">Membrane</keyword>
<keyword evidence="5 9" id="KW-0653">Protein transport</keyword>
<name>A0A564WBI5_9PROT</name>
<evidence type="ECO:0000256" key="8">
    <source>
        <dbReference type="ARBA" id="ARBA00023136"/>
    </source>
</evidence>
<feature type="compositionally biased region" description="Pro residues" evidence="10">
    <location>
        <begin position="127"/>
        <end position="138"/>
    </location>
</feature>
<dbReference type="PANTHER" id="PTHR33162:SF1">
    <property type="entry name" value="SEC-INDEPENDENT PROTEIN TRANSLOCASE PROTEIN TATA, CHLOROPLASTIC"/>
    <property type="match status" value="1"/>
</dbReference>
<evidence type="ECO:0000256" key="6">
    <source>
        <dbReference type="ARBA" id="ARBA00022989"/>
    </source>
</evidence>
<sequence length="172" mass="17744">MLDIGWQELFLICVVALVVLGPKDLPTAMRAVARVVVKVRGLSREFQSGVADMLREAELDDLKRKVSEGGRVDLGKAVKDAVDPTGTLTEDFDPADFARRLKQEVEGGPPTGPRAAAQSPQADGPQPAAPEPAAPQPPSSEATAPELPTATPAPQPAAASVGPSAAAGATHE</sequence>
<dbReference type="Proteomes" id="UP000326641">
    <property type="component" value="Unassembled WGS sequence"/>
</dbReference>
<feature type="compositionally biased region" description="Low complexity" evidence="10">
    <location>
        <begin position="139"/>
        <end position="172"/>
    </location>
</feature>
<dbReference type="NCBIfam" id="TIGR01410">
    <property type="entry name" value="tatB"/>
    <property type="match status" value="1"/>
</dbReference>
<reference evidence="11" key="1">
    <citation type="submission" date="2018-11" db="EMBL/GenBank/DDBJ databases">
        <authorList>
            <person name="Onetto C."/>
        </authorList>
    </citation>
    <scope>NUCLEOTIDE SEQUENCE [LARGE SCALE GENOMIC DNA]</scope>
</reference>
<evidence type="ECO:0000256" key="2">
    <source>
        <dbReference type="ARBA" id="ARBA00022448"/>
    </source>
</evidence>
<dbReference type="EMBL" id="UXAT02000008">
    <property type="protein sequence ID" value="VUX45826.1"/>
    <property type="molecule type" value="Genomic_DNA"/>
</dbReference>
<dbReference type="Pfam" id="PF02416">
    <property type="entry name" value="TatA_B_E"/>
    <property type="match status" value="1"/>
</dbReference>
<dbReference type="Gene3D" id="1.20.5.3310">
    <property type="match status" value="1"/>
</dbReference>
<dbReference type="PRINTS" id="PR01506">
    <property type="entry name" value="TATBPROTEIN"/>
</dbReference>
<evidence type="ECO:0000256" key="9">
    <source>
        <dbReference type="HAMAP-Rule" id="MF_00237"/>
    </source>
</evidence>
<dbReference type="GO" id="GO:0043953">
    <property type="term" value="P:protein transport by the Tat complex"/>
    <property type="evidence" value="ECO:0007669"/>
    <property type="project" value="UniProtKB-UniRule"/>
</dbReference>